<feature type="region of interest" description="Disordered" evidence="1">
    <location>
        <begin position="365"/>
        <end position="386"/>
    </location>
</feature>
<keyword evidence="4" id="KW-1185">Reference proteome</keyword>
<dbReference type="AlphaFoldDB" id="A0A0G2GMW8"/>
<feature type="signal peptide" evidence="2">
    <location>
        <begin position="1"/>
        <end position="17"/>
    </location>
</feature>
<evidence type="ECO:0000256" key="1">
    <source>
        <dbReference type="SAM" id="MobiDB-lite"/>
    </source>
</evidence>
<dbReference type="OrthoDB" id="2141239at2759"/>
<proteinExistence type="predicted"/>
<evidence type="ECO:0000313" key="4">
    <source>
        <dbReference type="Proteomes" id="UP000053317"/>
    </source>
</evidence>
<evidence type="ECO:0000256" key="2">
    <source>
        <dbReference type="SAM" id="SignalP"/>
    </source>
</evidence>
<feature type="compositionally biased region" description="Polar residues" evidence="1">
    <location>
        <begin position="371"/>
        <end position="386"/>
    </location>
</feature>
<keyword evidence="2" id="KW-0732">Signal</keyword>
<feature type="chain" id="PRO_5002544565" description="Cell wall protein" evidence="2">
    <location>
        <begin position="18"/>
        <end position="386"/>
    </location>
</feature>
<reference evidence="3 4" key="1">
    <citation type="submission" date="2015-05" db="EMBL/GenBank/DDBJ databases">
        <title>Distinctive expansion of gene families associated with plant cell wall degradation and secondary metabolism in the genomes of grapevine trunk pathogens.</title>
        <authorList>
            <person name="Lawrence D.P."/>
            <person name="Travadon R."/>
            <person name="Rolshausen P.E."/>
            <person name="Baumgartner K."/>
        </authorList>
    </citation>
    <scope>NUCLEOTIDE SEQUENCE [LARGE SCALE GENOMIC DNA]</scope>
    <source>
        <strain evidence="3">UCRPC4</strain>
    </source>
</reference>
<evidence type="ECO:0000313" key="3">
    <source>
        <dbReference type="EMBL" id="KKY18200.1"/>
    </source>
</evidence>
<dbReference type="Proteomes" id="UP000053317">
    <property type="component" value="Unassembled WGS sequence"/>
</dbReference>
<organism evidence="3 4">
    <name type="scientific">Phaeomoniella chlamydospora</name>
    <name type="common">Phaeoacremonium chlamydosporum</name>
    <dbReference type="NCBI Taxonomy" id="158046"/>
    <lineage>
        <taxon>Eukaryota</taxon>
        <taxon>Fungi</taxon>
        <taxon>Dikarya</taxon>
        <taxon>Ascomycota</taxon>
        <taxon>Pezizomycotina</taxon>
        <taxon>Eurotiomycetes</taxon>
        <taxon>Chaetothyriomycetidae</taxon>
        <taxon>Phaeomoniellales</taxon>
        <taxon>Phaeomoniellaceae</taxon>
        <taxon>Phaeomoniella</taxon>
    </lineage>
</organism>
<evidence type="ECO:0008006" key="5">
    <source>
        <dbReference type="Google" id="ProtNLM"/>
    </source>
</evidence>
<comment type="caution">
    <text evidence="3">The sequence shown here is derived from an EMBL/GenBank/DDBJ whole genome shotgun (WGS) entry which is preliminary data.</text>
</comment>
<protein>
    <recommendedName>
        <fullName evidence="5">Cell wall protein</fullName>
    </recommendedName>
</protein>
<feature type="region of interest" description="Disordered" evidence="1">
    <location>
        <begin position="167"/>
        <end position="189"/>
    </location>
</feature>
<accession>A0A0G2GMW8</accession>
<feature type="compositionally biased region" description="Low complexity" evidence="1">
    <location>
        <begin position="174"/>
        <end position="189"/>
    </location>
</feature>
<dbReference type="EMBL" id="LCWF01000129">
    <property type="protein sequence ID" value="KKY18200.1"/>
    <property type="molecule type" value="Genomic_DNA"/>
</dbReference>
<name>A0A0G2GMW8_PHACM</name>
<gene>
    <name evidence="3" type="ORF">UCRPC4_g05085</name>
</gene>
<reference evidence="3 4" key="2">
    <citation type="submission" date="2015-05" db="EMBL/GenBank/DDBJ databases">
        <authorList>
            <person name="Morales-Cruz A."/>
            <person name="Amrine K.C."/>
            <person name="Cantu D."/>
        </authorList>
    </citation>
    <scope>NUCLEOTIDE SEQUENCE [LARGE SCALE GENOMIC DNA]</scope>
    <source>
        <strain evidence="3">UCRPC4</strain>
    </source>
</reference>
<sequence>MFMKSITIIALVALTEARFGQEQCQPALGDIQAVTSGGAPGEAATIAGGAISDLLAAANPCDQLKTADNIIATLGSGADAVKAAKEFINCEKNFNPFVQDTPTLCSDPTLPTTAALRGILSKIDPSIGGADVANQLAAQSLTTAFDATGKSMADVFAANGFSNFTTEDAAGNKDTAATGSASTSTGTSAETTTAAATAATTSAAADDTSADECVADSETSTSAAAAAAATTLTTVTTSAAAAAATSAATDSSTAEDPTATGGASITNTVSSIAGLDFGLCNPGMIFESGLNGRAATEFTFQAADSKIRAIQGEALNFNIITNRICDELTNQCESNQAAKDACATAQTAVIDLGRVRSTADTWNTMLGFDGQDTNPDNTSTEGEPTA</sequence>